<protein>
    <recommendedName>
        <fullName evidence="4">Carbohydrate-binding protein</fullName>
    </recommendedName>
</protein>
<name>A0A918II96_9ACTN</name>
<evidence type="ECO:0000313" key="3">
    <source>
        <dbReference type="Proteomes" id="UP000618795"/>
    </source>
</evidence>
<reference evidence="2" key="1">
    <citation type="journal article" date="2014" name="Int. J. Syst. Evol. Microbiol.">
        <title>Complete genome sequence of Corynebacterium casei LMG S-19264T (=DSM 44701T), isolated from a smear-ripened cheese.</title>
        <authorList>
            <consortium name="US DOE Joint Genome Institute (JGI-PGF)"/>
            <person name="Walter F."/>
            <person name="Albersmeier A."/>
            <person name="Kalinowski J."/>
            <person name="Ruckert C."/>
        </authorList>
    </citation>
    <scope>NUCLEOTIDE SEQUENCE</scope>
    <source>
        <strain evidence="2">JCM 4369</strain>
    </source>
</reference>
<accession>A0A918II96</accession>
<organism evidence="2 3">
    <name type="scientific">Streptomyces filipinensis</name>
    <dbReference type="NCBI Taxonomy" id="66887"/>
    <lineage>
        <taxon>Bacteria</taxon>
        <taxon>Bacillati</taxon>
        <taxon>Actinomycetota</taxon>
        <taxon>Actinomycetes</taxon>
        <taxon>Kitasatosporales</taxon>
        <taxon>Streptomycetaceae</taxon>
        <taxon>Streptomyces</taxon>
    </lineage>
</organism>
<dbReference type="AlphaFoldDB" id="A0A918II96"/>
<evidence type="ECO:0008006" key="4">
    <source>
        <dbReference type="Google" id="ProtNLM"/>
    </source>
</evidence>
<dbReference type="EMBL" id="BMTD01000015">
    <property type="protein sequence ID" value="GGV13064.1"/>
    <property type="molecule type" value="Genomic_DNA"/>
</dbReference>
<dbReference type="Proteomes" id="UP000618795">
    <property type="component" value="Unassembled WGS sequence"/>
</dbReference>
<evidence type="ECO:0000313" key="2">
    <source>
        <dbReference type="EMBL" id="GGV13064.1"/>
    </source>
</evidence>
<sequence length="327" mass="35105">MVAIRRITTLLATAALAFVCGTAPGAAAGPSAFNDCTAPGRGEACLFLTLKTGGDDLRGGGNNLTVTVHTRSQGSLAVGNVNLDSGWANGSTHTVGISLLKLFHKNIAAREITTLGLAANLQPRSAFEDPDNWNLDFASVAYRVAGGPVKTLAQASRATPFRFTRDRSSRYLRIDGLLDTGFEWQGFRAIGAPWTTEGSDPKGVDVKRGLARSGSNNAWIRTSSRNWNAILQTIPVNPHQNYVLRGWVRTSGHGAGADVNTAFFGVRMAGLWPPVERHFGPSPAHRYQEVVQPFNPGNRTSVTVFCGFWGLGRDGWIQFDDLSVLPA</sequence>
<comment type="caution">
    <text evidence="2">The sequence shown here is derived from an EMBL/GenBank/DDBJ whole genome shotgun (WGS) entry which is preliminary data.</text>
</comment>
<proteinExistence type="predicted"/>
<dbReference type="Gene3D" id="2.60.120.260">
    <property type="entry name" value="Galactose-binding domain-like"/>
    <property type="match status" value="1"/>
</dbReference>
<evidence type="ECO:0000256" key="1">
    <source>
        <dbReference type="SAM" id="SignalP"/>
    </source>
</evidence>
<keyword evidence="3" id="KW-1185">Reference proteome</keyword>
<reference evidence="2" key="2">
    <citation type="submission" date="2020-09" db="EMBL/GenBank/DDBJ databases">
        <authorList>
            <person name="Sun Q."/>
            <person name="Ohkuma M."/>
        </authorList>
    </citation>
    <scope>NUCLEOTIDE SEQUENCE</scope>
    <source>
        <strain evidence="2">JCM 4369</strain>
    </source>
</reference>
<gene>
    <name evidence="2" type="ORF">GCM10010260_59990</name>
</gene>
<feature type="chain" id="PRO_5036743014" description="Carbohydrate-binding protein" evidence="1">
    <location>
        <begin position="29"/>
        <end position="327"/>
    </location>
</feature>
<feature type="signal peptide" evidence="1">
    <location>
        <begin position="1"/>
        <end position="28"/>
    </location>
</feature>
<dbReference type="RefSeq" id="WP_191876596.1">
    <property type="nucleotide sequence ID" value="NZ_BMTD01000015.1"/>
</dbReference>
<keyword evidence="1" id="KW-0732">Signal</keyword>